<dbReference type="InterPro" id="IPR000873">
    <property type="entry name" value="AMP-dep_synth/lig_dom"/>
</dbReference>
<dbReference type="EMBL" id="SLXQ01000004">
    <property type="protein sequence ID" value="TCP53479.1"/>
    <property type="molecule type" value="Genomic_DNA"/>
</dbReference>
<evidence type="ECO:0000256" key="1">
    <source>
        <dbReference type="ARBA" id="ARBA00006432"/>
    </source>
</evidence>
<dbReference type="Proteomes" id="UP000294911">
    <property type="component" value="Unassembled WGS sequence"/>
</dbReference>
<organism evidence="5 6">
    <name type="scientific">Tamaricihabitans halophyticus</name>
    <dbReference type="NCBI Taxonomy" id="1262583"/>
    <lineage>
        <taxon>Bacteria</taxon>
        <taxon>Bacillati</taxon>
        <taxon>Actinomycetota</taxon>
        <taxon>Actinomycetes</taxon>
        <taxon>Pseudonocardiales</taxon>
        <taxon>Pseudonocardiaceae</taxon>
        <taxon>Tamaricihabitans</taxon>
    </lineage>
</organism>
<dbReference type="SUPFAM" id="SSF56801">
    <property type="entry name" value="Acetyl-CoA synthetase-like"/>
    <property type="match status" value="1"/>
</dbReference>
<dbReference type="Pfam" id="PF00501">
    <property type="entry name" value="AMP-binding"/>
    <property type="match status" value="1"/>
</dbReference>
<feature type="domain" description="AMP-dependent synthetase/ligase" evidence="3">
    <location>
        <begin position="31"/>
        <end position="384"/>
    </location>
</feature>
<evidence type="ECO:0000313" key="6">
    <source>
        <dbReference type="Proteomes" id="UP000294911"/>
    </source>
</evidence>
<gene>
    <name evidence="5" type="ORF">EV191_10446</name>
</gene>
<dbReference type="InterPro" id="IPR020845">
    <property type="entry name" value="AMP-binding_CS"/>
</dbReference>
<feature type="domain" description="AMP-binding enzyme C-terminal" evidence="4">
    <location>
        <begin position="438"/>
        <end position="510"/>
    </location>
</feature>
<dbReference type="AlphaFoldDB" id="A0A4R2QWH2"/>
<dbReference type="InterPro" id="IPR025110">
    <property type="entry name" value="AMP-bd_C"/>
</dbReference>
<evidence type="ECO:0000259" key="3">
    <source>
        <dbReference type="Pfam" id="PF00501"/>
    </source>
</evidence>
<keyword evidence="6" id="KW-1185">Reference proteome</keyword>
<sequence>MPDPVVRNDFLRNPATHPFSGTNVWQLLTLRAATHGDRAFLIWQPYDGAYRTWTYAEFTRAAAAVAAGLQRRGVRSGQRVLIHLENCPEFLFSWFGCAAVGAVAVTTNTRSAADELAYFAEDSQPVGAITEARFAAMVSANVPGLQWQVTVNQHAGSLGAEDSDFTSLMADPDLLDPVPPDPNAAMSVQYTSGTTSRPKGVVWTHANALWGARVNAAHTDLHPDDCHLVYMPLFHANALAYSTLASVWVGARIVLVPKWSSSRFWAVSERHGCTWLSLIGLSMRFLGSCDPPSRHTYRLFGGMWCDPPSDARYGIKTIGWWGMTETISHGIVGDPYLPNRPLSMGRPAPEYGIAVVRDDGVTNVDPEEPGHLLIKGTRGLSLFAEYLNKPEETAKSFDEWGWFRTGDIVTPHADGYVSFTDRAKDMLKVGAENVATSEIERVILAVPDVAEVAVVGRPDDKLDEVPVAFIRSTDSRPDLVQQVNTACSARLADFKVPREVYVVRELPRSTINKIQKAELRKFADPSADRGTAELDWLAAAKADPSGEAAED</sequence>
<dbReference type="PANTHER" id="PTHR43201">
    <property type="entry name" value="ACYL-COA SYNTHETASE"/>
    <property type="match status" value="1"/>
</dbReference>
<keyword evidence="2 5" id="KW-0436">Ligase</keyword>
<comment type="similarity">
    <text evidence="1">Belongs to the ATP-dependent AMP-binding enzyme family.</text>
</comment>
<dbReference type="Gene3D" id="3.40.50.12780">
    <property type="entry name" value="N-terminal domain of ligase-like"/>
    <property type="match status" value="1"/>
</dbReference>
<dbReference type="Pfam" id="PF13193">
    <property type="entry name" value="AMP-binding_C"/>
    <property type="match status" value="1"/>
</dbReference>
<reference evidence="5 6" key="1">
    <citation type="submission" date="2019-03" db="EMBL/GenBank/DDBJ databases">
        <title>Genomic Encyclopedia of Type Strains, Phase IV (KMG-IV): sequencing the most valuable type-strain genomes for metagenomic binning, comparative biology and taxonomic classification.</title>
        <authorList>
            <person name="Goeker M."/>
        </authorList>
    </citation>
    <scope>NUCLEOTIDE SEQUENCE [LARGE SCALE GENOMIC DNA]</scope>
    <source>
        <strain evidence="5 6">DSM 45765</strain>
    </source>
</reference>
<dbReference type="InterPro" id="IPR042099">
    <property type="entry name" value="ANL_N_sf"/>
</dbReference>
<dbReference type="PANTHER" id="PTHR43201:SF5">
    <property type="entry name" value="MEDIUM-CHAIN ACYL-COA LIGASE ACSF2, MITOCHONDRIAL"/>
    <property type="match status" value="1"/>
</dbReference>
<proteinExistence type="inferred from homology"/>
<accession>A0A4R2QWH2</accession>
<evidence type="ECO:0000313" key="5">
    <source>
        <dbReference type="EMBL" id="TCP53479.1"/>
    </source>
</evidence>
<dbReference type="PROSITE" id="PS00455">
    <property type="entry name" value="AMP_BINDING"/>
    <property type="match status" value="1"/>
</dbReference>
<dbReference type="GO" id="GO:0031956">
    <property type="term" value="F:medium-chain fatty acid-CoA ligase activity"/>
    <property type="evidence" value="ECO:0007669"/>
    <property type="project" value="TreeGrafter"/>
</dbReference>
<protein>
    <submittedName>
        <fullName evidence="5">Crotonobetaine/carnitine-CoA ligase</fullName>
    </submittedName>
</protein>
<dbReference type="GO" id="GO:0006631">
    <property type="term" value="P:fatty acid metabolic process"/>
    <property type="evidence" value="ECO:0007669"/>
    <property type="project" value="TreeGrafter"/>
</dbReference>
<dbReference type="Gene3D" id="3.30.300.30">
    <property type="match status" value="1"/>
</dbReference>
<comment type="caution">
    <text evidence="5">The sequence shown here is derived from an EMBL/GenBank/DDBJ whole genome shotgun (WGS) entry which is preliminary data.</text>
</comment>
<name>A0A4R2QWH2_9PSEU</name>
<dbReference type="InterPro" id="IPR045851">
    <property type="entry name" value="AMP-bd_C_sf"/>
</dbReference>
<evidence type="ECO:0000259" key="4">
    <source>
        <dbReference type="Pfam" id="PF13193"/>
    </source>
</evidence>
<dbReference type="RefSeq" id="WP_207894519.1">
    <property type="nucleotide sequence ID" value="NZ_SLXQ01000004.1"/>
</dbReference>
<evidence type="ECO:0000256" key="2">
    <source>
        <dbReference type="ARBA" id="ARBA00022598"/>
    </source>
</evidence>